<feature type="region of interest" description="Disordered" evidence="1">
    <location>
        <begin position="1"/>
        <end position="54"/>
    </location>
</feature>
<evidence type="ECO:0000313" key="2">
    <source>
        <dbReference type="EMBL" id="SQI61790.1"/>
    </source>
</evidence>
<organism evidence="2 3">
    <name type="scientific">Lederbergia lenta</name>
    <name type="common">Bacillus lentus</name>
    <dbReference type="NCBI Taxonomy" id="1467"/>
    <lineage>
        <taxon>Bacteria</taxon>
        <taxon>Bacillati</taxon>
        <taxon>Bacillota</taxon>
        <taxon>Bacilli</taxon>
        <taxon>Bacillales</taxon>
        <taxon>Bacillaceae</taxon>
        <taxon>Lederbergia</taxon>
    </lineage>
</organism>
<dbReference type="RefSeq" id="WP_157419498.1">
    <property type="nucleotide sequence ID" value="NZ_CBCSGM010000003.1"/>
</dbReference>
<evidence type="ECO:0000256" key="1">
    <source>
        <dbReference type="SAM" id="MobiDB-lite"/>
    </source>
</evidence>
<dbReference type="AlphaFoldDB" id="A0A2X4WVQ4"/>
<dbReference type="Proteomes" id="UP000249134">
    <property type="component" value="Chromosome 1"/>
</dbReference>
<keyword evidence="3" id="KW-1185">Reference proteome</keyword>
<evidence type="ECO:0000313" key="3">
    <source>
        <dbReference type="Proteomes" id="UP000249134"/>
    </source>
</evidence>
<dbReference type="STRING" id="1348624.GCA_001591545_02392"/>
<sequence length="54" mass="6350">MTKHRKDKKNDRSPNIQLGKAKAFQEVSEEFLTNPTLKEMQPSPQPKDFDDIEY</sequence>
<proteinExistence type="predicted"/>
<protein>
    <submittedName>
        <fullName evidence="2">Uncharacterized protein</fullName>
    </submittedName>
</protein>
<name>A0A2X4WVQ4_LEDLE</name>
<dbReference type="KEGG" id="blen:NCTC4824_03387"/>
<gene>
    <name evidence="2" type="ORF">NCTC4824_03387</name>
</gene>
<reference evidence="2 3" key="1">
    <citation type="submission" date="2018-06" db="EMBL/GenBank/DDBJ databases">
        <authorList>
            <consortium name="Pathogen Informatics"/>
            <person name="Doyle S."/>
        </authorList>
    </citation>
    <scope>NUCLEOTIDE SEQUENCE [LARGE SCALE GENOMIC DNA]</scope>
    <source>
        <strain evidence="2 3">NCTC4824</strain>
    </source>
</reference>
<accession>A0A2X4WVQ4</accession>
<dbReference type="EMBL" id="LS483476">
    <property type="protein sequence ID" value="SQI61790.1"/>
    <property type="molecule type" value="Genomic_DNA"/>
</dbReference>